<keyword evidence="3" id="KW-0539">Nucleus</keyword>
<dbReference type="CDD" id="cd00167">
    <property type="entry name" value="SANT"/>
    <property type="match status" value="2"/>
</dbReference>
<dbReference type="EMBL" id="JARPOI010000006">
    <property type="protein sequence ID" value="KAJ9179206.1"/>
    <property type="molecule type" value="Genomic_DNA"/>
</dbReference>
<proteinExistence type="predicted"/>
<dbReference type="PANTHER" id="PTHR10641">
    <property type="entry name" value="MYB FAMILY TRANSCRIPTION FACTOR"/>
    <property type="match status" value="1"/>
</dbReference>
<dbReference type="Pfam" id="PF00249">
    <property type="entry name" value="Myb_DNA-binding"/>
    <property type="match status" value="2"/>
</dbReference>
<evidence type="ECO:0000313" key="6">
    <source>
        <dbReference type="EMBL" id="KAJ9179206.1"/>
    </source>
</evidence>
<dbReference type="InterPro" id="IPR009057">
    <property type="entry name" value="Homeodomain-like_sf"/>
</dbReference>
<gene>
    <name evidence="6" type="ORF">P3X46_011020</name>
</gene>
<dbReference type="PANTHER" id="PTHR10641:SF586">
    <property type="entry name" value="TRANSCRIPTION FACTOR MYB16"/>
    <property type="match status" value="1"/>
</dbReference>
<dbReference type="SMART" id="SM00717">
    <property type="entry name" value="SANT"/>
    <property type="match status" value="2"/>
</dbReference>
<dbReference type="Proteomes" id="UP001174677">
    <property type="component" value="Chromosome 6"/>
</dbReference>
<sequence>MVKSSSYCDKVELKKGQWTLEEDQKLSSYIEGHGIGSWKTLPTRAGLQRCGKSCRLRWINYLRPDIKRGKFSLHEEQTIIQLHALLGNRWSAIATYLPKRTDNEIKNHWNSHLKKRLHQMGIDPMTHKPKADAFGNGATYSKDSANLRHIAQWESARLQAEARLVRESQQLIMPSNSPNARPKCLDVLKAWQQIVSGMFSIADNDCLTKTTPSTSKFSEFHENSTNKVLDGDCRGEMAQEFINGGNNEWLEGEERMDSSKALHETSTHCFSDNEWFMDSFRTAENIMEGLACDQNSILMAGENSHTNESSSCGWIIEESRNCWNSLLNLVDASTSGSLLY</sequence>
<feature type="domain" description="HTH myb-type" evidence="5">
    <location>
        <begin position="10"/>
        <end position="62"/>
    </location>
</feature>
<evidence type="ECO:0000313" key="7">
    <source>
        <dbReference type="Proteomes" id="UP001174677"/>
    </source>
</evidence>
<protein>
    <submittedName>
        <fullName evidence="6">Uncharacterized protein</fullName>
    </submittedName>
</protein>
<comment type="caution">
    <text evidence="6">The sequence shown here is derived from an EMBL/GenBank/DDBJ whole genome shotgun (WGS) entry which is preliminary data.</text>
</comment>
<keyword evidence="2" id="KW-0238">DNA-binding</keyword>
<feature type="domain" description="HTH myb-type" evidence="5">
    <location>
        <begin position="63"/>
        <end position="117"/>
    </location>
</feature>
<evidence type="ECO:0000256" key="3">
    <source>
        <dbReference type="ARBA" id="ARBA00023242"/>
    </source>
</evidence>
<accession>A0ABQ9MFX1</accession>
<dbReference type="InterPro" id="IPR015495">
    <property type="entry name" value="Myb_TF_plants"/>
</dbReference>
<evidence type="ECO:0000256" key="1">
    <source>
        <dbReference type="ARBA" id="ARBA00004123"/>
    </source>
</evidence>
<dbReference type="Gene3D" id="1.10.10.60">
    <property type="entry name" value="Homeodomain-like"/>
    <property type="match status" value="2"/>
</dbReference>
<dbReference type="PROSITE" id="PS51294">
    <property type="entry name" value="HTH_MYB"/>
    <property type="match status" value="2"/>
</dbReference>
<feature type="domain" description="Myb-like" evidence="4">
    <location>
        <begin position="63"/>
        <end position="113"/>
    </location>
</feature>
<evidence type="ECO:0000256" key="2">
    <source>
        <dbReference type="ARBA" id="ARBA00023125"/>
    </source>
</evidence>
<feature type="domain" description="Myb-like" evidence="4">
    <location>
        <begin position="10"/>
        <end position="62"/>
    </location>
</feature>
<dbReference type="SUPFAM" id="SSF46689">
    <property type="entry name" value="Homeodomain-like"/>
    <property type="match status" value="1"/>
</dbReference>
<dbReference type="PROSITE" id="PS50090">
    <property type="entry name" value="MYB_LIKE"/>
    <property type="match status" value="2"/>
</dbReference>
<organism evidence="6 7">
    <name type="scientific">Hevea brasiliensis</name>
    <name type="common">Para rubber tree</name>
    <name type="synonym">Siphonia brasiliensis</name>
    <dbReference type="NCBI Taxonomy" id="3981"/>
    <lineage>
        <taxon>Eukaryota</taxon>
        <taxon>Viridiplantae</taxon>
        <taxon>Streptophyta</taxon>
        <taxon>Embryophyta</taxon>
        <taxon>Tracheophyta</taxon>
        <taxon>Spermatophyta</taxon>
        <taxon>Magnoliopsida</taxon>
        <taxon>eudicotyledons</taxon>
        <taxon>Gunneridae</taxon>
        <taxon>Pentapetalae</taxon>
        <taxon>rosids</taxon>
        <taxon>fabids</taxon>
        <taxon>Malpighiales</taxon>
        <taxon>Euphorbiaceae</taxon>
        <taxon>Crotonoideae</taxon>
        <taxon>Micrandreae</taxon>
        <taxon>Hevea</taxon>
    </lineage>
</organism>
<name>A0ABQ9MFX1_HEVBR</name>
<keyword evidence="7" id="KW-1185">Reference proteome</keyword>
<comment type="subcellular location">
    <subcellularLocation>
        <location evidence="1">Nucleus</location>
    </subcellularLocation>
</comment>
<evidence type="ECO:0000259" key="4">
    <source>
        <dbReference type="PROSITE" id="PS50090"/>
    </source>
</evidence>
<reference evidence="6" key="1">
    <citation type="journal article" date="2023" name="Plant Biotechnol. J.">
        <title>Chromosome-level wild Hevea brasiliensis genome provides new tools for genomic-assisted breeding and valuable loci to elevate rubber yield.</title>
        <authorList>
            <person name="Cheng H."/>
            <person name="Song X."/>
            <person name="Hu Y."/>
            <person name="Wu T."/>
            <person name="Yang Q."/>
            <person name="An Z."/>
            <person name="Feng S."/>
            <person name="Deng Z."/>
            <person name="Wu W."/>
            <person name="Zeng X."/>
            <person name="Tu M."/>
            <person name="Wang X."/>
            <person name="Huang H."/>
        </authorList>
    </citation>
    <scope>NUCLEOTIDE SEQUENCE</scope>
    <source>
        <strain evidence="6">MT/VB/25A 57/8</strain>
    </source>
</reference>
<dbReference type="InterPro" id="IPR001005">
    <property type="entry name" value="SANT/Myb"/>
</dbReference>
<evidence type="ECO:0000259" key="5">
    <source>
        <dbReference type="PROSITE" id="PS51294"/>
    </source>
</evidence>
<dbReference type="InterPro" id="IPR017930">
    <property type="entry name" value="Myb_dom"/>
</dbReference>